<name>A0AAV4BSN9_9GAST</name>
<comment type="caution">
    <text evidence="1">The sequence shown here is derived from an EMBL/GenBank/DDBJ whole genome shotgun (WGS) entry which is preliminary data.</text>
</comment>
<dbReference type="AlphaFoldDB" id="A0AAV4BSN9"/>
<evidence type="ECO:0008006" key="3">
    <source>
        <dbReference type="Google" id="ProtNLM"/>
    </source>
</evidence>
<dbReference type="Proteomes" id="UP000735302">
    <property type="component" value="Unassembled WGS sequence"/>
</dbReference>
<dbReference type="Gene3D" id="3.30.420.10">
    <property type="entry name" value="Ribonuclease H-like superfamily/Ribonuclease H"/>
    <property type="match status" value="1"/>
</dbReference>
<accession>A0AAV4BSN9</accession>
<dbReference type="InterPro" id="IPR036397">
    <property type="entry name" value="RNaseH_sf"/>
</dbReference>
<organism evidence="1 2">
    <name type="scientific">Plakobranchus ocellatus</name>
    <dbReference type="NCBI Taxonomy" id="259542"/>
    <lineage>
        <taxon>Eukaryota</taxon>
        <taxon>Metazoa</taxon>
        <taxon>Spiralia</taxon>
        <taxon>Lophotrochozoa</taxon>
        <taxon>Mollusca</taxon>
        <taxon>Gastropoda</taxon>
        <taxon>Heterobranchia</taxon>
        <taxon>Euthyneura</taxon>
        <taxon>Panpulmonata</taxon>
        <taxon>Sacoglossa</taxon>
        <taxon>Placobranchoidea</taxon>
        <taxon>Plakobranchidae</taxon>
        <taxon>Plakobranchus</taxon>
    </lineage>
</organism>
<proteinExistence type="predicted"/>
<reference evidence="1 2" key="1">
    <citation type="journal article" date="2021" name="Elife">
        <title>Chloroplast acquisition without the gene transfer in kleptoplastic sea slugs, Plakobranchus ocellatus.</title>
        <authorList>
            <person name="Maeda T."/>
            <person name="Takahashi S."/>
            <person name="Yoshida T."/>
            <person name="Shimamura S."/>
            <person name="Takaki Y."/>
            <person name="Nagai Y."/>
            <person name="Toyoda A."/>
            <person name="Suzuki Y."/>
            <person name="Arimoto A."/>
            <person name="Ishii H."/>
            <person name="Satoh N."/>
            <person name="Nishiyama T."/>
            <person name="Hasebe M."/>
            <person name="Maruyama T."/>
            <person name="Minagawa J."/>
            <person name="Obokata J."/>
            <person name="Shigenobu S."/>
        </authorList>
    </citation>
    <scope>NUCLEOTIDE SEQUENCE [LARGE SCALE GENOMIC DNA]</scope>
</reference>
<evidence type="ECO:0000313" key="2">
    <source>
        <dbReference type="Proteomes" id="UP000735302"/>
    </source>
</evidence>
<sequence>MYGTALVSITGHVFQGQSMLKHYINDVLQLIVIPKLKTYRLQVFQHDNVRVHTAQATQAFLQQHMKSMLWAGWLFALHESHSAKFKAGMDLKSATA</sequence>
<protein>
    <recommendedName>
        <fullName evidence="3">Transposase</fullName>
    </recommendedName>
</protein>
<evidence type="ECO:0000313" key="1">
    <source>
        <dbReference type="EMBL" id="GFO21834.1"/>
    </source>
</evidence>
<keyword evidence="2" id="KW-1185">Reference proteome</keyword>
<gene>
    <name evidence="1" type="ORF">PoB_004833900</name>
</gene>
<dbReference type="EMBL" id="BLXT01005284">
    <property type="protein sequence ID" value="GFO21834.1"/>
    <property type="molecule type" value="Genomic_DNA"/>
</dbReference>
<dbReference type="GO" id="GO:0003676">
    <property type="term" value="F:nucleic acid binding"/>
    <property type="evidence" value="ECO:0007669"/>
    <property type="project" value="InterPro"/>
</dbReference>